<dbReference type="OrthoDB" id="47455at2759"/>
<dbReference type="EMBL" id="AGNL01040303">
    <property type="protein sequence ID" value="EJK52181.1"/>
    <property type="molecule type" value="Genomic_DNA"/>
</dbReference>
<sequence>MNPGNDAAPDSYRRKGSRRGGKFSASVTSFFNAGGSRRVSGNFNGEDLLDDSGKSGKSRGRGGGQASPHSPSTQLSDVSRSPDPHDSHHNPLRGLHRRSSTNGASRRASGAPKNRRATITSSPSEDGDPVAQLQRSFKSLDLPSALIPEVLKQKLRLHSRFFLLENSIGMGTTHAGHTGKVFSNGKITRTTVSLWEEVVDCMKYQSRLATRNSISTRIWLVNEPPAGMAHKYIIGKGHSKTETEDLIDGLKEIIPSSKECPLASRVRNLTKCLVRETEHYEEGEFVVLTICTRGKPTDKHGRSNSDSREEFREAISSLSRSSVPVKIIIRLTTDDDGVCDYYNQWDTSISDVDVLDDWFGESLEVNLHNPWLTYTLGMHRLRESGLAPDLFDYLDERQLTINEIHRFCNMMFVGRGGAPLPNPNLSWSAFVLALEGLVEKEKPQWNSVKNGLRPWIDTQILNKYETPMAQSSSRWRVGTRASLEPEETGGRTSSQRFYRPPRDFDYRRSQSDSNATAGRTQRERPASSCTATRPIGLSGVTLSDRLRSWSHPTKDAKKPFSVDKLLVTVPLLFPPDNELVEDHPYFSRWKAIDEDAFWNIDDEAQLGKMLKRAVLKAKLFLHPDKLPKDCTENQNLLFRTMWEAIFRI</sequence>
<dbReference type="Proteomes" id="UP000266841">
    <property type="component" value="Unassembled WGS sequence"/>
</dbReference>
<feature type="compositionally biased region" description="Basic and acidic residues" evidence="1">
    <location>
        <begin position="500"/>
        <end position="510"/>
    </location>
</feature>
<organism evidence="2 3">
    <name type="scientific">Thalassiosira oceanica</name>
    <name type="common">Marine diatom</name>
    <dbReference type="NCBI Taxonomy" id="159749"/>
    <lineage>
        <taxon>Eukaryota</taxon>
        <taxon>Sar</taxon>
        <taxon>Stramenopiles</taxon>
        <taxon>Ochrophyta</taxon>
        <taxon>Bacillariophyta</taxon>
        <taxon>Coscinodiscophyceae</taxon>
        <taxon>Thalassiosirophycidae</taxon>
        <taxon>Thalassiosirales</taxon>
        <taxon>Thalassiosiraceae</taxon>
        <taxon>Thalassiosira</taxon>
    </lineage>
</organism>
<keyword evidence="3" id="KW-1185">Reference proteome</keyword>
<dbReference type="AlphaFoldDB" id="K0RTK0"/>
<name>K0RTK0_THAOC</name>
<feature type="compositionally biased region" description="Basic and acidic residues" evidence="1">
    <location>
        <begin position="80"/>
        <end position="89"/>
    </location>
</feature>
<feature type="compositionally biased region" description="Polar residues" evidence="1">
    <location>
        <begin position="67"/>
        <end position="79"/>
    </location>
</feature>
<comment type="caution">
    <text evidence="2">The sequence shown here is derived from an EMBL/GenBank/DDBJ whole genome shotgun (WGS) entry which is preliminary data.</text>
</comment>
<accession>K0RTK0</accession>
<evidence type="ECO:0000313" key="2">
    <source>
        <dbReference type="EMBL" id="EJK52181.1"/>
    </source>
</evidence>
<evidence type="ECO:0000313" key="3">
    <source>
        <dbReference type="Proteomes" id="UP000266841"/>
    </source>
</evidence>
<protein>
    <submittedName>
        <fullName evidence="2">Uncharacterized protein</fullName>
    </submittedName>
</protein>
<feature type="region of interest" description="Disordered" evidence="1">
    <location>
        <begin position="472"/>
        <end position="534"/>
    </location>
</feature>
<reference evidence="2 3" key="1">
    <citation type="journal article" date="2012" name="Genome Biol.">
        <title>Genome and low-iron response of an oceanic diatom adapted to chronic iron limitation.</title>
        <authorList>
            <person name="Lommer M."/>
            <person name="Specht M."/>
            <person name="Roy A.S."/>
            <person name="Kraemer L."/>
            <person name="Andreson R."/>
            <person name="Gutowska M.A."/>
            <person name="Wolf J."/>
            <person name="Bergner S.V."/>
            <person name="Schilhabel M.B."/>
            <person name="Klostermeier U.C."/>
            <person name="Beiko R.G."/>
            <person name="Rosenstiel P."/>
            <person name="Hippler M."/>
            <person name="Laroche J."/>
        </authorList>
    </citation>
    <scope>NUCLEOTIDE SEQUENCE [LARGE SCALE GENOMIC DNA]</scope>
    <source>
        <strain evidence="2 3">CCMP1005</strain>
    </source>
</reference>
<dbReference type="eggNOG" id="ENOG502RUJD">
    <property type="taxonomic scope" value="Eukaryota"/>
</dbReference>
<feature type="compositionally biased region" description="Basic residues" evidence="1">
    <location>
        <begin position="90"/>
        <end position="99"/>
    </location>
</feature>
<gene>
    <name evidence="2" type="ORF">THAOC_28586</name>
</gene>
<proteinExistence type="predicted"/>
<feature type="region of interest" description="Disordered" evidence="1">
    <location>
        <begin position="1"/>
        <end position="130"/>
    </location>
</feature>
<dbReference type="OMA" id="NATHEYH"/>
<evidence type="ECO:0000256" key="1">
    <source>
        <dbReference type="SAM" id="MobiDB-lite"/>
    </source>
</evidence>